<sequence>MVVLFFRSRLRQSVPVPLSNTSSSGRSSLASSSPSLADAKLWPRTKLMLQPPLLLFVRRLTRQTARSPPLLRACGHRSHSPAAALLHVLPSPRTLPVTGAPRSSARPWAFWSRMPPAHIVVSTKSTEGHPYNNYQVPLRFVYDRQAPRRQVHDYADCAKYHDVETPQVRLHKNAKYPYARRCQDRFGIHQVPLPMA</sequence>
<proteinExistence type="predicted"/>
<accession>M7ZZI3</accession>
<name>M7ZZI3_TRIUA</name>
<dbReference type="EMBL" id="KD048265">
    <property type="protein sequence ID" value="EMS65116.1"/>
    <property type="molecule type" value="Genomic_DNA"/>
</dbReference>
<reference evidence="1" key="1">
    <citation type="journal article" date="2013" name="Nature">
        <title>Draft genome of the wheat A-genome progenitor Triticum urartu.</title>
        <authorList>
            <person name="Ling H.Q."/>
            <person name="Zhao S."/>
            <person name="Liu D."/>
            <person name="Wang J."/>
            <person name="Sun H."/>
            <person name="Zhang C."/>
            <person name="Fan H."/>
            <person name="Li D."/>
            <person name="Dong L."/>
            <person name="Tao Y."/>
            <person name="Gao C."/>
            <person name="Wu H."/>
            <person name="Li Y."/>
            <person name="Cui Y."/>
            <person name="Guo X."/>
            <person name="Zheng S."/>
            <person name="Wang B."/>
            <person name="Yu K."/>
            <person name="Liang Q."/>
            <person name="Yang W."/>
            <person name="Lou X."/>
            <person name="Chen J."/>
            <person name="Feng M."/>
            <person name="Jian J."/>
            <person name="Zhang X."/>
            <person name="Luo G."/>
            <person name="Jiang Y."/>
            <person name="Liu J."/>
            <person name="Wang Z."/>
            <person name="Sha Y."/>
            <person name="Zhang B."/>
            <person name="Wu H."/>
            <person name="Tang D."/>
            <person name="Shen Q."/>
            <person name="Xue P."/>
            <person name="Zou S."/>
            <person name="Wang X."/>
            <person name="Liu X."/>
            <person name="Wang F."/>
            <person name="Yang Y."/>
            <person name="An X."/>
            <person name="Dong Z."/>
            <person name="Zhang K."/>
            <person name="Zhang X."/>
            <person name="Luo M.C."/>
            <person name="Dvorak J."/>
            <person name="Tong Y."/>
            <person name="Wang J."/>
            <person name="Yang H."/>
            <person name="Li Z."/>
            <person name="Wang D."/>
            <person name="Zhang A."/>
            <person name="Wang J."/>
        </authorList>
    </citation>
    <scope>NUCLEOTIDE SEQUENCE</scope>
</reference>
<dbReference type="AlphaFoldDB" id="M7ZZI3"/>
<protein>
    <submittedName>
        <fullName evidence="1">Uncharacterized protein</fullName>
    </submittedName>
</protein>
<organism evidence="1">
    <name type="scientific">Triticum urartu</name>
    <name type="common">Red wild einkorn</name>
    <name type="synonym">Crithodium urartu</name>
    <dbReference type="NCBI Taxonomy" id="4572"/>
    <lineage>
        <taxon>Eukaryota</taxon>
        <taxon>Viridiplantae</taxon>
        <taxon>Streptophyta</taxon>
        <taxon>Embryophyta</taxon>
        <taxon>Tracheophyta</taxon>
        <taxon>Spermatophyta</taxon>
        <taxon>Magnoliopsida</taxon>
        <taxon>Liliopsida</taxon>
        <taxon>Poales</taxon>
        <taxon>Poaceae</taxon>
        <taxon>BOP clade</taxon>
        <taxon>Pooideae</taxon>
        <taxon>Triticodae</taxon>
        <taxon>Triticeae</taxon>
        <taxon>Triticinae</taxon>
        <taxon>Triticum</taxon>
    </lineage>
</organism>
<evidence type="ECO:0000313" key="1">
    <source>
        <dbReference type="EMBL" id="EMS65116.1"/>
    </source>
</evidence>
<gene>
    <name evidence="1" type="ORF">TRIUR3_28973</name>
</gene>